<feature type="transmembrane region" description="Helical" evidence="6">
    <location>
        <begin position="457"/>
        <end position="477"/>
    </location>
</feature>
<dbReference type="Pfam" id="PF13440">
    <property type="entry name" value="Polysacc_synt_3"/>
    <property type="match status" value="1"/>
</dbReference>
<sequence>MSDDSDSGIFTLATQGSITFVGNVLGKALGFAFVVVATRLVTPSEYGIFTLGLSIVMFVQGFASLNIYRSVDYFVPQFLSNSNYGQAKKTLQNVFLIGIFASVLGAGVVFLAREQIATMFNEPRIATILTFFILLIPLQTVFRTLLASFNSLKKMKYRVIIRDLLNPLGRTIGAILLVSAGAGLFGLIGGYLLGLAIAVACGIGFLVYEADWIQTEESDSISNRSLLSYSLPLVLAGVIYSLVGQIDYFVIGYFLSSADVGYYRVSYLLAANLLIVLSAVTPVFKPMVAENQFNTPLLEIRYQLATRWVTMFTLPVAITLILAPDIYLSLLFTDEYVVASTALVALVVGFLLNAAFGPEGMILEGLGHTRLTLFNTLVLVTVNGGLDVFFIPRFGILGAGIATGSALTVAGLVGVVEIYLLRSITPLSPRLLKVWLAIVPSIVVGRLVVFFMSGDLLTAVLLPLFVASNYFLVLRVARGFSDDDREIASRIDDRLGFPLVQFFLMPNNR</sequence>
<evidence type="ECO:0000313" key="7">
    <source>
        <dbReference type="EMBL" id="MFC6893738.1"/>
    </source>
</evidence>
<keyword evidence="8" id="KW-1185">Reference proteome</keyword>
<dbReference type="AlphaFoldDB" id="A0ABD5UX62"/>
<dbReference type="GO" id="GO:0005886">
    <property type="term" value="C:plasma membrane"/>
    <property type="evidence" value="ECO:0007669"/>
    <property type="project" value="UniProtKB-SubCell"/>
</dbReference>
<organism evidence="7 8">
    <name type="scientific">Halopenitus salinus</name>
    <dbReference type="NCBI Taxonomy" id="1198295"/>
    <lineage>
        <taxon>Archaea</taxon>
        <taxon>Methanobacteriati</taxon>
        <taxon>Methanobacteriota</taxon>
        <taxon>Stenosarchaea group</taxon>
        <taxon>Halobacteria</taxon>
        <taxon>Halobacteriales</taxon>
        <taxon>Haloferacaceae</taxon>
        <taxon>Halopenitus</taxon>
    </lineage>
</organism>
<feature type="transmembrane region" description="Helical" evidence="6">
    <location>
        <begin position="396"/>
        <end position="420"/>
    </location>
</feature>
<keyword evidence="5 6" id="KW-0472">Membrane</keyword>
<feature type="transmembrane region" description="Helical" evidence="6">
    <location>
        <begin position="125"/>
        <end position="146"/>
    </location>
</feature>
<feature type="transmembrane region" description="Helical" evidence="6">
    <location>
        <begin position="20"/>
        <end position="40"/>
    </location>
</feature>
<feature type="transmembrane region" description="Helical" evidence="6">
    <location>
        <begin position="432"/>
        <end position="451"/>
    </location>
</feature>
<dbReference type="EMBL" id="JBHSXL010000011">
    <property type="protein sequence ID" value="MFC6893738.1"/>
    <property type="molecule type" value="Genomic_DNA"/>
</dbReference>
<name>A0ABD5UX62_9EURY</name>
<dbReference type="InterPro" id="IPR050833">
    <property type="entry name" value="Poly_Biosynth_Transport"/>
</dbReference>
<feature type="transmembrane region" description="Helical" evidence="6">
    <location>
        <begin position="191"/>
        <end position="208"/>
    </location>
</feature>
<evidence type="ECO:0000256" key="5">
    <source>
        <dbReference type="ARBA" id="ARBA00023136"/>
    </source>
</evidence>
<comment type="subcellular location">
    <subcellularLocation>
        <location evidence="1">Cell membrane</location>
        <topology evidence="1">Multi-pass membrane protein</topology>
    </subcellularLocation>
</comment>
<feature type="transmembrane region" description="Helical" evidence="6">
    <location>
        <begin position="336"/>
        <end position="356"/>
    </location>
</feature>
<keyword evidence="4 6" id="KW-1133">Transmembrane helix</keyword>
<feature type="transmembrane region" description="Helical" evidence="6">
    <location>
        <begin position="46"/>
        <end position="68"/>
    </location>
</feature>
<feature type="transmembrane region" description="Helical" evidence="6">
    <location>
        <begin position="368"/>
        <end position="390"/>
    </location>
</feature>
<feature type="transmembrane region" description="Helical" evidence="6">
    <location>
        <begin position="305"/>
        <end position="324"/>
    </location>
</feature>
<dbReference type="RefSeq" id="WP_379746094.1">
    <property type="nucleotide sequence ID" value="NZ_JBHSVN010000001.1"/>
</dbReference>
<proteinExistence type="predicted"/>
<dbReference type="Proteomes" id="UP001596296">
    <property type="component" value="Unassembled WGS sequence"/>
</dbReference>
<accession>A0ABD5UX62</accession>
<feature type="transmembrane region" description="Helical" evidence="6">
    <location>
        <begin position="229"/>
        <end position="255"/>
    </location>
</feature>
<evidence type="ECO:0000256" key="1">
    <source>
        <dbReference type="ARBA" id="ARBA00004651"/>
    </source>
</evidence>
<evidence type="ECO:0000256" key="3">
    <source>
        <dbReference type="ARBA" id="ARBA00022692"/>
    </source>
</evidence>
<evidence type="ECO:0000256" key="2">
    <source>
        <dbReference type="ARBA" id="ARBA00022475"/>
    </source>
</evidence>
<keyword evidence="2" id="KW-1003">Cell membrane</keyword>
<feature type="transmembrane region" description="Helical" evidence="6">
    <location>
        <begin position="94"/>
        <end position="113"/>
    </location>
</feature>
<feature type="transmembrane region" description="Helical" evidence="6">
    <location>
        <begin position="261"/>
        <end position="284"/>
    </location>
</feature>
<keyword evidence="3 6" id="KW-0812">Transmembrane</keyword>
<dbReference type="PANTHER" id="PTHR30250:SF28">
    <property type="entry name" value="POLYSACCHARIDE BIOSYNTHESIS PROTEIN"/>
    <property type="match status" value="1"/>
</dbReference>
<reference evidence="7 8" key="1">
    <citation type="journal article" date="2019" name="Int. J. Syst. Evol. Microbiol.">
        <title>The Global Catalogue of Microorganisms (GCM) 10K type strain sequencing project: providing services to taxonomists for standard genome sequencing and annotation.</title>
        <authorList>
            <consortium name="The Broad Institute Genomics Platform"/>
            <consortium name="The Broad Institute Genome Sequencing Center for Infectious Disease"/>
            <person name="Wu L."/>
            <person name="Ma J."/>
        </authorList>
    </citation>
    <scope>NUCLEOTIDE SEQUENCE [LARGE SCALE GENOMIC DNA]</scope>
    <source>
        <strain evidence="7 8">SKJ47</strain>
    </source>
</reference>
<gene>
    <name evidence="7" type="ORF">ACFQE9_14150</name>
</gene>
<evidence type="ECO:0000313" key="8">
    <source>
        <dbReference type="Proteomes" id="UP001596296"/>
    </source>
</evidence>
<evidence type="ECO:0000256" key="4">
    <source>
        <dbReference type="ARBA" id="ARBA00022989"/>
    </source>
</evidence>
<protein>
    <submittedName>
        <fullName evidence="7">Oligosaccharide flippase family protein</fullName>
    </submittedName>
</protein>
<evidence type="ECO:0000256" key="6">
    <source>
        <dbReference type="SAM" id="Phobius"/>
    </source>
</evidence>
<dbReference type="CDD" id="cd13128">
    <property type="entry name" value="MATE_Wzx_like"/>
    <property type="match status" value="1"/>
</dbReference>
<comment type="caution">
    <text evidence="7">The sequence shown here is derived from an EMBL/GenBank/DDBJ whole genome shotgun (WGS) entry which is preliminary data.</text>
</comment>
<dbReference type="PANTHER" id="PTHR30250">
    <property type="entry name" value="PST FAMILY PREDICTED COLANIC ACID TRANSPORTER"/>
    <property type="match status" value="1"/>
</dbReference>